<evidence type="ECO:0000313" key="8">
    <source>
        <dbReference type="EMBL" id="ANB14725.1"/>
    </source>
</evidence>
<dbReference type="SUPFAM" id="SSF57701">
    <property type="entry name" value="Zn2/Cys6 DNA-binding domain"/>
    <property type="match status" value="1"/>
</dbReference>
<dbReference type="CDD" id="cd00067">
    <property type="entry name" value="GAL4"/>
    <property type="match status" value="1"/>
</dbReference>
<dbReference type="RefSeq" id="XP_018737202.1">
    <property type="nucleotide sequence ID" value="XM_018879269.1"/>
</dbReference>
<dbReference type="PANTHER" id="PTHR31668">
    <property type="entry name" value="GLUCOSE TRANSPORT TRANSCRIPTION REGULATOR RGT1-RELATED-RELATED"/>
    <property type="match status" value="1"/>
</dbReference>
<gene>
    <name evidence="8" type="primary">DAL81</name>
    <name evidence="8" type="ORF">AWJ20_2332</name>
</gene>
<dbReference type="CDD" id="cd12148">
    <property type="entry name" value="fungal_TF_MHR"/>
    <property type="match status" value="1"/>
</dbReference>
<dbReference type="OrthoDB" id="4093587at2759"/>
<feature type="domain" description="Zn(2)-C6 fungal-type" evidence="7">
    <location>
        <begin position="12"/>
        <end position="45"/>
    </location>
</feature>
<evidence type="ECO:0000256" key="5">
    <source>
        <dbReference type="ARBA" id="ARBA00023242"/>
    </source>
</evidence>
<dbReference type="GO" id="GO:0008270">
    <property type="term" value="F:zinc ion binding"/>
    <property type="evidence" value="ECO:0007669"/>
    <property type="project" value="InterPro"/>
</dbReference>
<sequence length="734" mass="83789">MISDRGFRPKRACEICKKRKVRCFLSDANASICRLCELYGRNCTFVQNNSAESKVVKGRIRQSKTSSIPGSSILSLGGVTNGKVNNVIAEGKIDRQDDFQESDIQPESKPDDELQAMPVAVDLSAEANVEPIPDSPLDIFQGWFMNNSNPFPVGPLEHVHDSPYDLNDDRETVTLPDYDCLTESQLHKTLGLQCNRYISYIGSTSQLDSLLLSFYEYNTNNTANFIEGSTRVRTIRKVQRLSEPTQENSTTKLLLGECEAFVLIEDPRQEDITGSGSPNSRSGWVAMSPRRTAEVKQVLEMTGNLGPKLMSLFVRHVLPCYPVMHKTTLLDKYNRSVYELSSSILGAIFYLSINWLAYDSEVSSDVLPPGDRMDEVTKEHYAKELPTPTISTVQAGLLFLQHDIYANEKPGQETPSWHILSQVVGAAYEVGLHLDSTNWDIPYWEKILRKRLGWAVYVQDKWTALISGRPSMINEENWTVPDIVAEREFTDLFVAEENEDEAYELSQITVNVTNSILLFCEMVKLSKILSDMLKNLFSSKHWAQTYDESNIDQKILNDLELVKGYHLQLREWYKSIPQRLTNSQLQDGELSPDGNLHIAFYAAELSLFRHLLKLLARSNSSDLVTLRQYVHQASCDLWMAAIDTVINLKSQHLQTFWYSFSKYNLSQFVTFGFLLFAVLEDINEKKMILKKMEIYRWSLVLFSKSASFMKHAVFWIDHYSTRLKSEISRVKQPN</sequence>
<evidence type="ECO:0000313" key="9">
    <source>
        <dbReference type="Proteomes" id="UP000189580"/>
    </source>
</evidence>
<protein>
    <submittedName>
        <fullName evidence="8">Dal81p</fullName>
    </submittedName>
</protein>
<keyword evidence="9" id="KW-1185">Reference proteome</keyword>
<keyword evidence="4" id="KW-0804">Transcription</keyword>
<keyword evidence="1" id="KW-0479">Metal-binding</keyword>
<dbReference type="PROSITE" id="PS50048">
    <property type="entry name" value="ZN2_CY6_FUNGAL_2"/>
    <property type="match status" value="1"/>
</dbReference>
<evidence type="ECO:0000256" key="2">
    <source>
        <dbReference type="ARBA" id="ARBA00022833"/>
    </source>
</evidence>
<organism evidence="8 9">
    <name type="scientific">Sugiyamaella lignohabitans</name>
    <dbReference type="NCBI Taxonomy" id="796027"/>
    <lineage>
        <taxon>Eukaryota</taxon>
        <taxon>Fungi</taxon>
        <taxon>Dikarya</taxon>
        <taxon>Ascomycota</taxon>
        <taxon>Saccharomycotina</taxon>
        <taxon>Dipodascomycetes</taxon>
        <taxon>Dipodascales</taxon>
        <taxon>Trichomonascaceae</taxon>
        <taxon>Sugiyamaella</taxon>
    </lineage>
</organism>
<dbReference type="SMART" id="SM00906">
    <property type="entry name" value="Fungal_trans"/>
    <property type="match status" value="1"/>
</dbReference>
<dbReference type="EMBL" id="CP014503">
    <property type="protein sequence ID" value="ANB14725.1"/>
    <property type="molecule type" value="Genomic_DNA"/>
</dbReference>
<keyword evidence="2" id="KW-0862">Zinc</keyword>
<dbReference type="GeneID" id="30034232"/>
<dbReference type="GO" id="GO:0006351">
    <property type="term" value="P:DNA-templated transcription"/>
    <property type="evidence" value="ECO:0007669"/>
    <property type="project" value="InterPro"/>
</dbReference>
<reference evidence="8 9" key="1">
    <citation type="submission" date="2016-02" db="EMBL/GenBank/DDBJ databases">
        <title>Complete genome sequence and transcriptome regulation of the pentose utilising yeast Sugiyamaella lignohabitans.</title>
        <authorList>
            <person name="Bellasio M."/>
            <person name="Peymann A."/>
            <person name="Valli M."/>
            <person name="Sipitzky M."/>
            <person name="Graf A."/>
            <person name="Sauer M."/>
            <person name="Marx H."/>
            <person name="Mattanovich D."/>
        </authorList>
    </citation>
    <scope>NUCLEOTIDE SEQUENCE [LARGE SCALE GENOMIC DNA]</scope>
    <source>
        <strain evidence="8 9">CBS 10342</strain>
    </source>
</reference>
<dbReference type="GO" id="GO:0001080">
    <property type="term" value="P:nitrogen catabolite activation of transcription from RNA polymerase II promoter"/>
    <property type="evidence" value="ECO:0007669"/>
    <property type="project" value="TreeGrafter"/>
</dbReference>
<name>A0A167F237_9ASCO</name>
<dbReference type="Proteomes" id="UP000189580">
    <property type="component" value="Chromosome b"/>
</dbReference>
<evidence type="ECO:0000259" key="7">
    <source>
        <dbReference type="PROSITE" id="PS50048"/>
    </source>
</evidence>
<dbReference type="InterPro" id="IPR001138">
    <property type="entry name" value="Zn2Cys6_DnaBD"/>
</dbReference>
<feature type="region of interest" description="Disordered" evidence="6">
    <location>
        <begin position="91"/>
        <end position="110"/>
    </location>
</feature>
<dbReference type="Pfam" id="PF04082">
    <property type="entry name" value="Fungal_trans"/>
    <property type="match status" value="1"/>
</dbReference>
<dbReference type="PANTHER" id="PTHR31668:SF4">
    <property type="entry name" value="TRANSCRIPTIONAL ACTIVATOR PROTEIN DAL81"/>
    <property type="match status" value="1"/>
</dbReference>
<evidence type="ECO:0000256" key="6">
    <source>
        <dbReference type="SAM" id="MobiDB-lite"/>
    </source>
</evidence>
<dbReference type="Gene3D" id="4.10.240.10">
    <property type="entry name" value="Zn(2)-C6 fungal-type DNA-binding domain"/>
    <property type="match status" value="1"/>
</dbReference>
<dbReference type="InterPro" id="IPR007219">
    <property type="entry name" value="XnlR_reg_dom"/>
</dbReference>
<evidence type="ECO:0000256" key="3">
    <source>
        <dbReference type="ARBA" id="ARBA00023015"/>
    </source>
</evidence>
<evidence type="ECO:0000256" key="4">
    <source>
        <dbReference type="ARBA" id="ARBA00023163"/>
    </source>
</evidence>
<evidence type="ECO:0000256" key="1">
    <source>
        <dbReference type="ARBA" id="ARBA00022723"/>
    </source>
</evidence>
<dbReference type="AlphaFoldDB" id="A0A167F237"/>
<accession>A0A167F237</accession>
<dbReference type="SMART" id="SM00066">
    <property type="entry name" value="GAL4"/>
    <property type="match status" value="1"/>
</dbReference>
<dbReference type="GO" id="GO:0000981">
    <property type="term" value="F:DNA-binding transcription factor activity, RNA polymerase II-specific"/>
    <property type="evidence" value="ECO:0007669"/>
    <property type="project" value="InterPro"/>
</dbReference>
<keyword evidence="5" id="KW-0539">Nucleus</keyword>
<dbReference type="InterPro" id="IPR050797">
    <property type="entry name" value="Carb_Metab_Trans_Reg"/>
</dbReference>
<dbReference type="InterPro" id="IPR036864">
    <property type="entry name" value="Zn2-C6_fun-type_DNA-bd_sf"/>
</dbReference>
<keyword evidence="3" id="KW-0805">Transcription regulation</keyword>
<proteinExistence type="predicted"/>
<dbReference type="GO" id="GO:0003677">
    <property type="term" value="F:DNA binding"/>
    <property type="evidence" value="ECO:0007669"/>
    <property type="project" value="InterPro"/>
</dbReference>
<dbReference type="GO" id="GO:0005634">
    <property type="term" value="C:nucleus"/>
    <property type="evidence" value="ECO:0007669"/>
    <property type="project" value="TreeGrafter"/>
</dbReference>
<dbReference type="PROSITE" id="PS00463">
    <property type="entry name" value="ZN2_CY6_FUNGAL_1"/>
    <property type="match status" value="1"/>
</dbReference>
<dbReference type="KEGG" id="slb:AWJ20_2332"/>